<evidence type="ECO:0000256" key="5">
    <source>
        <dbReference type="ARBA" id="ARBA00022605"/>
    </source>
</evidence>
<keyword evidence="12" id="KW-1185">Reference proteome</keyword>
<comment type="catalytic activity">
    <reaction evidence="9">
        <text>L-serine + acetyl-CoA = O-acetyl-L-serine + CoA</text>
        <dbReference type="Rhea" id="RHEA:24560"/>
        <dbReference type="ChEBI" id="CHEBI:33384"/>
        <dbReference type="ChEBI" id="CHEBI:57287"/>
        <dbReference type="ChEBI" id="CHEBI:57288"/>
        <dbReference type="ChEBI" id="CHEBI:58340"/>
        <dbReference type="EC" id="2.3.1.30"/>
    </reaction>
</comment>
<evidence type="ECO:0000313" key="12">
    <source>
        <dbReference type="Proteomes" id="UP000520876"/>
    </source>
</evidence>
<feature type="domain" description="Serine acetyltransferase N-terminal" evidence="10">
    <location>
        <begin position="18"/>
        <end position="122"/>
    </location>
</feature>
<evidence type="ECO:0000256" key="9">
    <source>
        <dbReference type="ARBA" id="ARBA00049486"/>
    </source>
</evidence>
<dbReference type="InterPro" id="IPR045304">
    <property type="entry name" value="LbH_SAT"/>
</dbReference>
<evidence type="ECO:0000256" key="1">
    <source>
        <dbReference type="ARBA" id="ARBA00004876"/>
    </source>
</evidence>
<keyword evidence="5" id="KW-0028">Amino-acid biosynthesis</keyword>
<sequence>MTATSDLGAHAFNDHGALWREIQTAALEASRSQPLLADFYRNALLDHSDFASALAVVIAGTLSSTHISYASALAEIRAVLTENPLIVESALDDLWVLLKEDAAIPEPFTPLLYFSGYRALQCHRVSHVWWTTDKKSMASYLQFRCSCTFSVDIHPAARIGKGIFIDHGVGIIIGETAVVEDGVTIFQGVTLGGTGKLQGDRHPKIRRKAFLGANAIVLGNIEIGEGARIGAGAIVTKSVNAGATVVGLPATAR</sequence>
<dbReference type="PANTHER" id="PTHR42811">
    <property type="entry name" value="SERINE ACETYLTRANSFERASE"/>
    <property type="match status" value="1"/>
</dbReference>
<evidence type="ECO:0000256" key="8">
    <source>
        <dbReference type="ARBA" id="ARBA00023315"/>
    </source>
</evidence>
<dbReference type="EMBL" id="JACCGK010000004">
    <property type="protein sequence ID" value="NYT71913.1"/>
    <property type="molecule type" value="Genomic_DNA"/>
</dbReference>
<dbReference type="Pfam" id="PF06426">
    <property type="entry name" value="SATase_N"/>
    <property type="match status" value="1"/>
</dbReference>
<keyword evidence="7" id="KW-0677">Repeat</keyword>
<evidence type="ECO:0000256" key="4">
    <source>
        <dbReference type="ARBA" id="ARBA00018522"/>
    </source>
</evidence>
<keyword evidence="6 11" id="KW-0808">Transferase</keyword>
<evidence type="ECO:0000313" key="11">
    <source>
        <dbReference type="EMBL" id="NYT71913.1"/>
    </source>
</evidence>
<dbReference type="AlphaFoldDB" id="A0A7Z0N5R8"/>
<organism evidence="11 12">
    <name type="scientific">Vreelandella sedimenti</name>
    <dbReference type="NCBI Taxonomy" id="2729618"/>
    <lineage>
        <taxon>Bacteria</taxon>
        <taxon>Pseudomonadati</taxon>
        <taxon>Pseudomonadota</taxon>
        <taxon>Gammaproteobacteria</taxon>
        <taxon>Oceanospirillales</taxon>
        <taxon>Halomonadaceae</taxon>
        <taxon>Vreelandella</taxon>
    </lineage>
</organism>
<comment type="similarity">
    <text evidence="2">Belongs to the transferase hexapeptide repeat family.</text>
</comment>
<dbReference type="CDD" id="cd03354">
    <property type="entry name" value="LbH_SAT"/>
    <property type="match status" value="1"/>
</dbReference>
<dbReference type="InterPro" id="IPR018357">
    <property type="entry name" value="Hexapep_transf_CS"/>
</dbReference>
<dbReference type="RefSeq" id="WP_180090926.1">
    <property type="nucleotide sequence ID" value="NZ_CAXAZJ010000006.1"/>
</dbReference>
<dbReference type="NCBIfam" id="NF041874">
    <property type="entry name" value="EPS_EpsC"/>
    <property type="match status" value="1"/>
</dbReference>
<dbReference type="InterPro" id="IPR010493">
    <property type="entry name" value="Ser_AcTrfase_N"/>
</dbReference>
<dbReference type="GO" id="GO:0006535">
    <property type="term" value="P:cysteine biosynthetic process from serine"/>
    <property type="evidence" value="ECO:0007669"/>
    <property type="project" value="InterPro"/>
</dbReference>
<dbReference type="InterPro" id="IPR053376">
    <property type="entry name" value="Serine_acetyltransferase"/>
</dbReference>
<dbReference type="SUPFAM" id="SSF51161">
    <property type="entry name" value="Trimeric LpxA-like enzymes"/>
    <property type="match status" value="1"/>
</dbReference>
<keyword evidence="8" id="KW-0012">Acyltransferase</keyword>
<dbReference type="InterPro" id="IPR011004">
    <property type="entry name" value="Trimer_LpxA-like_sf"/>
</dbReference>
<dbReference type="InterPro" id="IPR042122">
    <property type="entry name" value="Ser_AcTrfase_N_sf"/>
</dbReference>
<evidence type="ECO:0000256" key="3">
    <source>
        <dbReference type="ARBA" id="ARBA00013266"/>
    </source>
</evidence>
<dbReference type="GO" id="GO:0005737">
    <property type="term" value="C:cytoplasm"/>
    <property type="evidence" value="ECO:0007669"/>
    <property type="project" value="InterPro"/>
</dbReference>
<evidence type="ECO:0000256" key="7">
    <source>
        <dbReference type="ARBA" id="ARBA00022737"/>
    </source>
</evidence>
<protein>
    <recommendedName>
        <fullName evidence="4">Serine acetyltransferase</fullName>
        <ecNumber evidence="3">2.3.1.30</ecNumber>
    </recommendedName>
</protein>
<dbReference type="SMART" id="SM00971">
    <property type="entry name" value="SATase_N"/>
    <property type="match status" value="1"/>
</dbReference>
<comment type="pathway">
    <text evidence="1">Amino-acid biosynthesis; L-cysteine biosynthesis; L-cysteine from L-serine: step 1/2.</text>
</comment>
<dbReference type="PROSITE" id="PS00101">
    <property type="entry name" value="HEXAPEP_TRANSFERASES"/>
    <property type="match status" value="1"/>
</dbReference>
<dbReference type="Gene3D" id="2.160.10.10">
    <property type="entry name" value="Hexapeptide repeat proteins"/>
    <property type="match status" value="1"/>
</dbReference>
<dbReference type="UniPathway" id="UPA00136">
    <property type="reaction ID" value="UER00199"/>
</dbReference>
<proteinExistence type="inferred from homology"/>
<comment type="caution">
    <text evidence="11">The sequence shown here is derived from an EMBL/GenBank/DDBJ whole genome shotgun (WGS) entry which is preliminary data.</text>
</comment>
<evidence type="ECO:0000256" key="6">
    <source>
        <dbReference type="ARBA" id="ARBA00022679"/>
    </source>
</evidence>
<gene>
    <name evidence="11" type="ORF">HZU72_05655</name>
</gene>
<evidence type="ECO:0000256" key="2">
    <source>
        <dbReference type="ARBA" id="ARBA00007274"/>
    </source>
</evidence>
<dbReference type="EC" id="2.3.1.30" evidence="3"/>
<name>A0A7Z0N5R8_9GAMM</name>
<dbReference type="Proteomes" id="UP000520876">
    <property type="component" value="Unassembled WGS sequence"/>
</dbReference>
<dbReference type="Gene3D" id="1.10.3130.10">
    <property type="entry name" value="serine acetyltransferase, domain 1"/>
    <property type="match status" value="1"/>
</dbReference>
<dbReference type="FunFam" id="2.160.10.10:FF:000007">
    <property type="entry name" value="Serine acetyltransferase"/>
    <property type="match status" value="1"/>
</dbReference>
<evidence type="ECO:0000259" key="10">
    <source>
        <dbReference type="SMART" id="SM00971"/>
    </source>
</evidence>
<reference evidence="11 12" key="1">
    <citation type="submission" date="2020-07" db="EMBL/GenBank/DDBJ databases">
        <title>Halomonas sp. QX-2 draft genome sequence.</title>
        <authorList>
            <person name="Qiu X."/>
        </authorList>
    </citation>
    <scope>NUCLEOTIDE SEQUENCE [LARGE SCALE GENOMIC DNA]</scope>
    <source>
        <strain evidence="11 12">QX-2</strain>
    </source>
</reference>
<accession>A0A7Z0N5R8</accession>
<dbReference type="InterPro" id="IPR001451">
    <property type="entry name" value="Hexapep"/>
</dbReference>
<dbReference type="GO" id="GO:0009001">
    <property type="term" value="F:serine O-acetyltransferase activity"/>
    <property type="evidence" value="ECO:0007669"/>
    <property type="project" value="UniProtKB-EC"/>
</dbReference>
<dbReference type="Pfam" id="PF00132">
    <property type="entry name" value="Hexapep"/>
    <property type="match status" value="1"/>
</dbReference>